<keyword evidence="4" id="KW-1185">Reference proteome</keyword>
<feature type="coiled-coil region" evidence="1">
    <location>
        <begin position="987"/>
        <end position="1014"/>
    </location>
</feature>
<protein>
    <submittedName>
        <fullName evidence="3">Uncharacterized protein</fullName>
    </submittedName>
</protein>
<feature type="compositionally biased region" description="Polar residues" evidence="2">
    <location>
        <begin position="265"/>
        <end position="278"/>
    </location>
</feature>
<dbReference type="OrthoDB" id="6434730at2759"/>
<evidence type="ECO:0000256" key="2">
    <source>
        <dbReference type="SAM" id="MobiDB-lite"/>
    </source>
</evidence>
<dbReference type="Proteomes" id="UP000887013">
    <property type="component" value="Unassembled WGS sequence"/>
</dbReference>
<proteinExistence type="predicted"/>
<dbReference type="AlphaFoldDB" id="A0A8X6NZ47"/>
<keyword evidence="1" id="KW-0175">Coiled coil</keyword>
<accession>A0A8X6NZ47</accession>
<evidence type="ECO:0000313" key="4">
    <source>
        <dbReference type="Proteomes" id="UP000887013"/>
    </source>
</evidence>
<feature type="compositionally biased region" description="Basic and acidic residues" evidence="2">
    <location>
        <begin position="205"/>
        <end position="241"/>
    </location>
</feature>
<sequence>MEFITSFLKLPEPERQKVREAISLLENASSKDSVSTSVEPDNSIDCSKDLLGLIKGVPTKPASDQKTLDKWIVRKKSSPTANPQNEYLQSKDAQKMGSEKSFVSEESHVEIVSDPKDFSSFSDSKEYNEKLLLSQMSKKQLKVLIKRHDYFETSINESNSPQVECTEFLCDVSDNLINSSLASEVIENADITERPKLLKKQKKTSKQELSLKKTPERNFPPEKQFKPPEQSYHEKQIKTLEKCSSVKQFKSPERSSHEKQIKTLELNSPGKQTKTPEQSSEKQIKTPEQNSPEKQIKTPEQNSPEKQIKTPEQNFLNTKSSLPEWSGGNGMESGISKIKNFDSNKFSVEYSDSNSQLPEQVYNLRSVKISTEKSTNKKESNYVMNNSECEAVYVAPAISPKKKSNSSIFHGKKAARVTTKEKKSVEELNVCTSDVNIETETDLCIDEHIGDVKSLNLPNDAANSEYDERSVKKQNSLLIHGITMNANEVSVSFDTNENLCSGKTNKKRIVGGKNVLKKLDVLHSEQSDANINIEENDDSVKVVSFSKKNVPVYKTRSSVAKLCIRNKSSPDSVKQKIFKELSTSSNEQQTLNIDTSESIPKQELKKNLKEAIPDKTVPTELNSDSSLKITAETDDLFNIKDNNHLSGNRYNNCIESINNSCSLNCDSDKNFDVASTKSEVALFSKDKAFERKRRKIEAIQRGSSEETNNSSSFDSEESVSGANIKTIEVRILEPIDESHISVNTSSKIKTSKKMHSSQESCEDTIEKILKDNSDLLLADKSSELIDISGEVELLSPKKSFQLTSKEKVKPLKRKKSAIAFKNNCAVTKKKSLHSIKNPCAKNTNLGEKTAFSSSIAECKEEEPSFLSPKSHFKRDVRNKLQPLLHIASFLQMPNETTSNIKNKSKVKKAKFSKSLKSGKKINLKKSLRSNVTENSISCSESQHKNTNLEILNLEQTSDINLCESKTVKNILLDETTVINQNKNSKTVKKKTKSIKRVEKTKKHLSEKKVEKRAESLNFCSKSTSSNSNLNCEVQCLVAMSENNQEENSINDTISESIKGNSDPLEKMEVDSGNTTDYIEKPLVKSNVMNEKISGSKKTDSHQNSVESDDEMNYNYSAYCEMSKILQTLKIDIKELFLNQKMANSIKPNPDGIFIIKKYKLDNKNSVNIYMHESKEELKKNLQDLKTK</sequence>
<feature type="compositionally biased region" description="Polar residues" evidence="2">
    <location>
        <begin position="78"/>
        <end position="88"/>
    </location>
</feature>
<evidence type="ECO:0000256" key="1">
    <source>
        <dbReference type="SAM" id="Coils"/>
    </source>
</evidence>
<gene>
    <name evidence="3" type="ORF">NPIL_437781</name>
</gene>
<feature type="compositionally biased region" description="Basic and acidic residues" evidence="2">
    <location>
        <begin position="250"/>
        <end position="262"/>
    </location>
</feature>
<feature type="compositionally biased region" description="Polar residues" evidence="2">
    <location>
        <begin position="286"/>
        <end position="312"/>
    </location>
</feature>
<dbReference type="EMBL" id="BMAW01063591">
    <property type="protein sequence ID" value="GFT41027.1"/>
    <property type="molecule type" value="Genomic_DNA"/>
</dbReference>
<organism evidence="3 4">
    <name type="scientific">Nephila pilipes</name>
    <name type="common">Giant wood spider</name>
    <name type="synonym">Nephila maculata</name>
    <dbReference type="NCBI Taxonomy" id="299642"/>
    <lineage>
        <taxon>Eukaryota</taxon>
        <taxon>Metazoa</taxon>
        <taxon>Ecdysozoa</taxon>
        <taxon>Arthropoda</taxon>
        <taxon>Chelicerata</taxon>
        <taxon>Arachnida</taxon>
        <taxon>Araneae</taxon>
        <taxon>Araneomorphae</taxon>
        <taxon>Entelegynae</taxon>
        <taxon>Araneoidea</taxon>
        <taxon>Nephilidae</taxon>
        <taxon>Nephila</taxon>
    </lineage>
</organism>
<reference evidence="3" key="1">
    <citation type="submission" date="2020-08" db="EMBL/GenBank/DDBJ databases">
        <title>Multicomponent nature underlies the extraordinary mechanical properties of spider dragline silk.</title>
        <authorList>
            <person name="Kono N."/>
            <person name="Nakamura H."/>
            <person name="Mori M."/>
            <person name="Yoshida Y."/>
            <person name="Ohtoshi R."/>
            <person name="Malay A.D."/>
            <person name="Moran D.A.P."/>
            <person name="Tomita M."/>
            <person name="Numata K."/>
            <person name="Arakawa K."/>
        </authorList>
    </citation>
    <scope>NUCLEOTIDE SEQUENCE</scope>
</reference>
<comment type="caution">
    <text evidence="3">The sequence shown here is derived from an EMBL/GenBank/DDBJ whole genome shotgun (WGS) entry which is preliminary data.</text>
</comment>
<feature type="region of interest" description="Disordered" evidence="2">
    <location>
        <begin position="78"/>
        <end position="100"/>
    </location>
</feature>
<evidence type="ECO:0000313" key="3">
    <source>
        <dbReference type="EMBL" id="GFT41027.1"/>
    </source>
</evidence>
<name>A0A8X6NZ47_NEPPI</name>
<feature type="region of interest" description="Disordered" evidence="2">
    <location>
        <begin position="197"/>
        <end position="312"/>
    </location>
</feature>